<dbReference type="GO" id="GO:0046872">
    <property type="term" value="F:metal ion binding"/>
    <property type="evidence" value="ECO:0007669"/>
    <property type="project" value="UniProtKB-KW"/>
</dbReference>
<dbReference type="Pfam" id="PF26540">
    <property type="entry name" value="GcpE_C"/>
    <property type="match status" value="1"/>
</dbReference>
<dbReference type="InterPro" id="IPR058579">
    <property type="entry name" value="IspG_C"/>
</dbReference>
<reference evidence="5 6" key="1">
    <citation type="journal article" date="2013" name="Curr. Biol.">
        <title>The Genome of the Foraminiferan Reticulomyxa filosa.</title>
        <authorList>
            <person name="Glockner G."/>
            <person name="Hulsmann N."/>
            <person name="Schleicher M."/>
            <person name="Noegel A.A."/>
            <person name="Eichinger L."/>
            <person name="Gallinger C."/>
            <person name="Pawlowski J."/>
            <person name="Sierra R."/>
            <person name="Euteneuer U."/>
            <person name="Pillet L."/>
            <person name="Moustafa A."/>
            <person name="Platzer M."/>
            <person name="Groth M."/>
            <person name="Szafranski K."/>
            <person name="Schliwa M."/>
        </authorList>
    </citation>
    <scope>NUCLEOTIDE SEQUENCE [LARGE SCALE GENOMIC DNA]</scope>
</reference>
<feature type="non-terminal residue" evidence="5">
    <location>
        <position position="293"/>
    </location>
</feature>
<evidence type="ECO:0000256" key="1">
    <source>
        <dbReference type="ARBA" id="ARBA00022723"/>
    </source>
</evidence>
<keyword evidence="3" id="KW-0411">Iron-sulfur</keyword>
<evidence type="ECO:0000256" key="3">
    <source>
        <dbReference type="ARBA" id="ARBA00023014"/>
    </source>
</evidence>
<comment type="caution">
    <text evidence="5">The sequence shown here is derived from an EMBL/GenBank/DDBJ whole genome shotgun (WGS) entry which is preliminary data.</text>
</comment>
<accession>X6LVV9</accession>
<dbReference type="Proteomes" id="UP000023152">
    <property type="component" value="Unassembled WGS sequence"/>
</dbReference>
<name>X6LVV9_RETFI</name>
<dbReference type="GO" id="GO:0046429">
    <property type="term" value="F:4-hydroxy-3-methylbut-2-en-1-yl diphosphate synthase activity (ferredoxin)"/>
    <property type="evidence" value="ECO:0007669"/>
    <property type="project" value="InterPro"/>
</dbReference>
<feature type="domain" description="IspG C-terminal" evidence="4">
    <location>
        <begin position="1"/>
        <end position="53"/>
    </location>
</feature>
<dbReference type="OrthoDB" id="419345at2759"/>
<sequence length="293" mass="33295">MGCIVNGPGESKHADIGISLPGTGETPVAPVFIDGQKAYTLRGDKIAEEFQEILIGYIEKRFKHDKKVAYFEVLATTQNLKNEVFKSIKNFKFANNKERLVVYNLMQKLSNESHVVLLGKDEELRPKTVFLQALIEYSIVKGLQNKDFVNAVLVIHTPMPPIPLRITGNTVPPGIVPLHYKDNDRVIHDILFRNNNLINLLKNNATILSVYLSSTQKTKIIGYENFTSLLSQYKNLVDKTIKELKPEYVGATYIVKDKWGNLTAFCIKATQVTNEKIDIQQWELWFSSIKNKI</sequence>
<dbReference type="InterPro" id="IPR045854">
    <property type="entry name" value="NO2/SO3_Rdtase_4Fe4S_sf"/>
</dbReference>
<keyword evidence="1" id="KW-0479">Metal-binding</keyword>
<keyword evidence="2" id="KW-0408">Iron</keyword>
<evidence type="ECO:0000256" key="2">
    <source>
        <dbReference type="ARBA" id="ARBA00023004"/>
    </source>
</evidence>
<dbReference type="GO" id="GO:0016114">
    <property type="term" value="P:terpenoid biosynthetic process"/>
    <property type="evidence" value="ECO:0007669"/>
    <property type="project" value="InterPro"/>
</dbReference>
<proteinExistence type="predicted"/>
<dbReference type="AlphaFoldDB" id="X6LVV9"/>
<gene>
    <name evidence="5" type="ORF">RFI_32556</name>
</gene>
<keyword evidence="6" id="KW-1185">Reference proteome</keyword>
<dbReference type="Gene3D" id="3.30.413.10">
    <property type="entry name" value="Sulfite Reductase Hemoprotein, domain 1"/>
    <property type="match status" value="1"/>
</dbReference>
<dbReference type="EMBL" id="ASPP01028871">
    <property type="protein sequence ID" value="ETO04840.1"/>
    <property type="molecule type" value="Genomic_DNA"/>
</dbReference>
<evidence type="ECO:0000259" key="4">
    <source>
        <dbReference type="Pfam" id="PF26540"/>
    </source>
</evidence>
<protein>
    <submittedName>
        <fullName evidence="5">4-hydroxy-3-methylbut-2-en-1-yl diphosphate synthase</fullName>
    </submittedName>
</protein>
<evidence type="ECO:0000313" key="5">
    <source>
        <dbReference type="EMBL" id="ETO04840.1"/>
    </source>
</evidence>
<organism evidence="5 6">
    <name type="scientific">Reticulomyxa filosa</name>
    <dbReference type="NCBI Taxonomy" id="46433"/>
    <lineage>
        <taxon>Eukaryota</taxon>
        <taxon>Sar</taxon>
        <taxon>Rhizaria</taxon>
        <taxon>Retaria</taxon>
        <taxon>Foraminifera</taxon>
        <taxon>Monothalamids</taxon>
        <taxon>Reticulomyxidae</taxon>
        <taxon>Reticulomyxa</taxon>
    </lineage>
</organism>
<evidence type="ECO:0000313" key="6">
    <source>
        <dbReference type="Proteomes" id="UP000023152"/>
    </source>
</evidence>
<dbReference type="GO" id="GO:0051536">
    <property type="term" value="F:iron-sulfur cluster binding"/>
    <property type="evidence" value="ECO:0007669"/>
    <property type="project" value="UniProtKB-KW"/>
</dbReference>